<keyword evidence="4" id="KW-0969">Cilium</keyword>
<dbReference type="EMBL" id="RQGF01000015">
    <property type="protein sequence ID" value="TGL62847.1"/>
    <property type="molecule type" value="Genomic_DNA"/>
</dbReference>
<comment type="subcellular location">
    <subcellularLocation>
        <location evidence="1">Cell projection</location>
        <location evidence="1">Cilium</location>
    </subcellularLocation>
    <subcellularLocation>
        <location evidence="2">Cytoplasm</location>
    </subcellularLocation>
</comment>
<dbReference type="AlphaFoldDB" id="A0A4R9K8B0"/>
<comment type="caution">
    <text evidence="7">The sequence shown here is derived from an EMBL/GenBank/DDBJ whole genome shotgun (WGS) entry which is preliminary data.</text>
</comment>
<evidence type="ECO:0000256" key="4">
    <source>
        <dbReference type="ARBA" id="ARBA00023069"/>
    </source>
</evidence>
<evidence type="ECO:0000256" key="5">
    <source>
        <dbReference type="ARBA" id="ARBA00023273"/>
    </source>
</evidence>
<dbReference type="PANTHER" id="PTHR23053:SF0">
    <property type="entry name" value="HYDROCEPHALUS-INDUCING PROTEIN HOMOLOG"/>
    <property type="match status" value="1"/>
</dbReference>
<proteinExistence type="predicted"/>
<keyword evidence="5" id="KW-0966">Cell projection</keyword>
<evidence type="ECO:0000313" key="8">
    <source>
        <dbReference type="Proteomes" id="UP000297762"/>
    </source>
</evidence>
<evidence type="ECO:0000313" key="7">
    <source>
        <dbReference type="EMBL" id="TGL62847.1"/>
    </source>
</evidence>
<organism evidence="7 8">
    <name type="scientific">Leptospira sarikeiensis</name>
    <dbReference type="NCBI Taxonomy" id="2484943"/>
    <lineage>
        <taxon>Bacteria</taxon>
        <taxon>Pseudomonadati</taxon>
        <taxon>Spirochaetota</taxon>
        <taxon>Spirochaetia</taxon>
        <taxon>Leptospirales</taxon>
        <taxon>Leptospiraceae</taxon>
        <taxon>Leptospira</taxon>
    </lineage>
</organism>
<dbReference type="InterPro" id="IPR033305">
    <property type="entry name" value="Hydin-like"/>
</dbReference>
<feature type="domain" description="HYDIN/VesB/CFA65-like Ig-like" evidence="6">
    <location>
        <begin position="312"/>
        <end position="389"/>
    </location>
</feature>
<evidence type="ECO:0000256" key="1">
    <source>
        <dbReference type="ARBA" id="ARBA00004138"/>
    </source>
</evidence>
<reference evidence="7" key="1">
    <citation type="journal article" date="2019" name="PLoS Negl. Trop. Dis.">
        <title>Revisiting the worldwide diversity of Leptospira species in the environment.</title>
        <authorList>
            <person name="Vincent A.T."/>
            <person name="Schiettekatte O."/>
            <person name="Bourhy P."/>
            <person name="Veyrier F.J."/>
            <person name="Picardeau M."/>
        </authorList>
    </citation>
    <scope>NUCLEOTIDE SEQUENCE [LARGE SCALE GENOMIC DNA]</scope>
    <source>
        <strain evidence="7">201702455</strain>
    </source>
</reference>
<protein>
    <submittedName>
        <fullName evidence="7">Choice-of-anchor D domain-containing protein</fullName>
    </submittedName>
</protein>
<sequence length="504" mass="51589">MDPRSFKFVFVAVISAFSLLPGCGGGGGSKLFPFFPSGTSIKGLHVLDSDGKKYSSGSTLSLGSVLLTSSSSSTLKVENDGDFTINLTGSPDLVAKSGIHSSQYVIDSQPSANSLDTGDSNSFQISFQPNSIGVKSAYLVIASDDPNIGTFILYLKGTGIESPAPGIQVSEGSFTLISSSKSNFYAPSGGSSSKTFTIKNSGEQNLIISGISLTGVNASSFNSTGAPVTISPKKSLSFSVTFNPSSASAFSASISIANNDPNTSNFVLDLSGTGTSGNVPQISVTYSDNSGINRDITSTSGLSYSFGSIFPTTISASKTITIRNLGSSNLDLSGTPVAKAGADPAEFTITQPAVTSLAPNASTTFVVKFNPASTGSKTATVTLNTPNGNGGNSSSSVLNVLGAGGRRDVIVTWANSKETTVHMASGGYKVCYKKGSDFSAEGDSGVVCDSVSYAGDPFTPNYKTITVSSAGTWFIKVKSFSQFNNVTGSAFSKTIQAKVGSPGY</sequence>
<dbReference type="RefSeq" id="WP_135648971.1">
    <property type="nucleotide sequence ID" value="NZ_RQGF01000015.1"/>
</dbReference>
<evidence type="ECO:0000256" key="3">
    <source>
        <dbReference type="ARBA" id="ARBA00022490"/>
    </source>
</evidence>
<dbReference type="Pfam" id="PF22544">
    <property type="entry name" value="HYDIN_VesB_CFA65-like_Ig"/>
    <property type="match status" value="2"/>
</dbReference>
<dbReference type="Proteomes" id="UP000297762">
    <property type="component" value="Unassembled WGS sequence"/>
</dbReference>
<evidence type="ECO:0000256" key="2">
    <source>
        <dbReference type="ARBA" id="ARBA00004496"/>
    </source>
</evidence>
<dbReference type="Gene3D" id="2.60.40.10">
    <property type="entry name" value="Immunoglobulins"/>
    <property type="match status" value="3"/>
</dbReference>
<keyword evidence="3" id="KW-0963">Cytoplasm</keyword>
<dbReference type="OrthoDB" id="331111at2"/>
<evidence type="ECO:0000259" key="6">
    <source>
        <dbReference type="Pfam" id="PF22544"/>
    </source>
</evidence>
<dbReference type="InterPro" id="IPR013783">
    <property type="entry name" value="Ig-like_fold"/>
</dbReference>
<feature type="domain" description="HYDIN/VesB/CFA65-like Ig-like" evidence="6">
    <location>
        <begin position="187"/>
        <end position="272"/>
    </location>
</feature>
<gene>
    <name evidence="7" type="ORF">EHQ64_08020</name>
</gene>
<dbReference type="PANTHER" id="PTHR23053">
    <property type="entry name" value="DLEC1 DELETED IN LUNG AND ESOPHAGEAL CANCER 1"/>
    <property type="match status" value="1"/>
</dbReference>
<name>A0A4R9K8B0_9LEPT</name>
<keyword evidence="8" id="KW-1185">Reference proteome</keyword>
<dbReference type="InterPro" id="IPR053879">
    <property type="entry name" value="HYDIN_VesB_CFA65-like_Ig"/>
</dbReference>
<dbReference type="GO" id="GO:0005737">
    <property type="term" value="C:cytoplasm"/>
    <property type="evidence" value="ECO:0007669"/>
    <property type="project" value="UniProtKB-SubCell"/>
</dbReference>
<dbReference type="NCBIfam" id="NF012200">
    <property type="entry name" value="choice_anch_D"/>
    <property type="match status" value="3"/>
</dbReference>
<accession>A0A4R9K8B0</accession>